<dbReference type="PANTHER" id="PTHR28094">
    <property type="entry name" value="MEIOTICALLY UP-REGULATED GENE 113 PROTEIN"/>
    <property type="match status" value="1"/>
</dbReference>
<dbReference type="InterPro" id="IPR018306">
    <property type="entry name" value="Phage_T5_Orf172_DNA-bd"/>
</dbReference>
<sequence>MMANSNRSPSPDTGSTRCKAIAASTGQRCTRSGKLDGYCSAKHKEQQNGFFGMHANPAVNPFTDSEGDEPAASKTTKAKKAAGTKTTKALKALGVKKSSTLDSDEESTLAPAVSHAPTPAPVPAPPAPAKKTSSTSAAKKKATPAAKMTPVAKKGAARKKKAEVESSDEFIDDESDGTYEPTDSDADYSDYQGDEDEDEDEDEEDELEELSGQLASVKIKNDDPTLPPRPAGAKAKAKVARTKSKIFNTNKVLPPPKSKTTPTSTGKPSGFWVPAPPPAKIPESTIKILASVKEKLKLESLSNSSSSNDDSRHQLTGGKKSSGFFNYKAQVHHFLNPDKEDLDPDSKRASVRKIAHSLNAFFHKFKKSSDSDLKSSYHDQQNRPLPALPTSEEKKSTGGRRDSTESVDSVTKNVQAMSIKSNDSQDEFPNQCQGFNTNGHRCKRKVKLDRPIAKGEVLLCHDHEVDEDDEVVVHIEGKGGVLLQWLDVAAWVNPNLPDYVQNKLRKAMERPVSDTDKPGYIYAYHLLETRQTDTHTLFKVGRTDNVYRRMNEWSDKCGSPPRLIEVFPEQGSLAPKDDNDLADSASGGAGDNEVTGLRCRYSHRVERLIHIELKPFHDKDHICACKTNHREWFKVPHQPGLKDSQQMKQAWEQIRRVIVHWMSYMEKVYGPG</sequence>
<gene>
    <name evidence="3" type="ORF">EMPS_00021</name>
</gene>
<protein>
    <recommendedName>
        <fullName evidence="2">Bacteriophage T5 Orf172 DNA-binding domain-containing protein</fullName>
    </recommendedName>
</protein>
<feature type="compositionally biased region" description="Basic residues" evidence="1">
    <location>
        <begin position="235"/>
        <end position="244"/>
    </location>
</feature>
<feature type="region of interest" description="Disordered" evidence="1">
    <location>
        <begin position="298"/>
        <end position="322"/>
    </location>
</feature>
<feature type="compositionally biased region" description="Acidic residues" evidence="1">
    <location>
        <begin position="165"/>
        <end position="209"/>
    </location>
</feature>
<dbReference type="AlphaFoldDB" id="A0A9P3LRL1"/>
<dbReference type="Pfam" id="PF10544">
    <property type="entry name" value="T5orf172"/>
    <property type="match status" value="1"/>
</dbReference>
<feature type="compositionally biased region" description="Low complexity" evidence="1">
    <location>
        <begin position="83"/>
        <end position="97"/>
    </location>
</feature>
<name>A0A9P3LRL1_9FUNG</name>
<organism evidence="3 4">
    <name type="scientific">Entomortierella parvispora</name>
    <dbReference type="NCBI Taxonomy" id="205924"/>
    <lineage>
        <taxon>Eukaryota</taxon>
        <taxon>Fungi</taxon>
        <taxon>Fungi incertae sedis</taxon>
        <taxon>Mucoromycota</taxon>
        <taxon>Mortierellomycotina</taxon>
        <taxon>Mortierellomycetes</taxon>
        <taxon>Mortierellales</taxon>
        <taxon>Mortierellaceae</taxon>
        <taxon>Entomortierella</taxon>
    </lineage>
</organism>
<feature type="compositionally biased region" description="Basic and acidic residues" evidence="1">
    <location>
        <begin position="372"/>
        <end position="381"/>
    </location>
</feature>
<feature type="compositionally biased region" description="Pro residues" evidence="1">
    <location>
        <begin position="118"/>
        <end position="128"/>
    </location>
</feature>
<feature type="compositionally biased region" description="Low complexity" evidence="1">
    <location>
        <begin position="299"/>
        <end position="308"/>
    </location>
</feature>
<keyword evidence="4" id="KW-1185">Reference proteome</keyword>
<evidence type="ECO:0000259" key="2">
    <source>
        <dbReference type="SMART" id="SM00974"/>
    </source>
</evidence>
<evidence type="ECO:0000256" key="1">
    <source>
        <dbReference type="SAM" id="MobiDB-lite"/>
    </source>
</evidence>
<evidence type="ECO:0000313" key="3">
    <source>
        <dbReference type="EMBL" id="GJJ67675.1"/>
    </source>
</evidence>
<comment type="caution">
    <text evidence="3">The sequence shown here is derived from an EMBL/GenBank/DDBJ whole genome shotgun (WGS) entry which is preliminary data.</text>
</comment>
<feature type="compositionally biased region" description="Low complexity" evidence="1">
    <location>
        <begin position="258"/>
        <end position="270"/>
    </location>
</feature>
<accession>A0A9P3LRL1</accession>
<dbReference type="InterPro" id="IPR053006">
    <property type="entry name" value="Meiosis_regulatory"/>
</dbReference>
<dbReference type="Proteomes" id="UP000827284">
    <property type="component" value="Unassembled WGS sequence"/>
</dbReference>
<dbReference type="EMBL" id="BQFW01000001">
    <property type="protein sequence ID" value="GJJ67675.1"/>
    <property type="molecule type" value="Genomic_DNA"/>
</dbReference>
<feature type="region of interest" description="Disordered" evidence="1">
    <location>
        <begin position="372"/>
        <end position="410"/>
    </location>
</feature>
<feature type="compositionally biased region" description="Low complexity" evidence="1">
    <location>
        <begin position="129"/>
        <end position="154"/>
    </location>
</feature>
<reference evidence="3" key="2">
    <citation type="journal article" date="2022" name="Microbiol. Resour. Announc.">
        <title>Whole-Genome Sequence of Entomortierella parvispora E1425, a Mucoromycotan Fungus Associated with Burkholderiaceae-Related Endosymbiotic Bacteria.</title>
        <authorList>
            <person name="Herlambang A."/>
            <person name="Guo Y."/>
            <person name="Takashima Y."/>
            <person name="Narisawa K."/>
            <person name="Ohta H."/>
            <person name="Nishizawa T."/>
        </authorList>
    </citation>
    <scope>NUCLEOTIDE SEQUENCE</scope>
    <source>
        <strain evidence="3">E1425</strain>
    </source>
</reference>
<dbReference type="OrthoDB" id="2417614at2759"/>
<feature type="compositionally biased region" description="Basic and acidic residues" evidence="1">
    <location>
        <begin position="391"/>
        <end position="404"/>
    </location>
</feature>
<dbReference type="PANTHER" id="PTHR28094:SF1">
    <property type="entry name" value="MEIOTICALLY UP-REGULATED GENE 113 PROTEIN"/>
    <property type="match status" value="1"/>
</dbReference>
<evidence type="ECO:0000313" key="4">
    <source>
        <dbReference type="Proteomes" id="UP000827284"/>
    </source>
</evidence>
<feature type="compositionally biased region" description="Polar residues" evidence="1">
    <location>
        <begin position="1"/>
        <end position="16"/>
    </location>
</feature>
<feature type="region of interest" description="Disordered" evidence="1">
    <location>
        <begin position="1"/>
        <end position="35"/>
    </location>
</feature>
<reference evidence="3" key="1">
    <citation type="submission" date="2021-11" db="EMBL/GenBank/DDBJ databases">
        <authorList>
            <person name="Herlambang A."/>
            <person name="Guo Y."/>
            <person name="Takashima Y."/>
            <person name="Nishizawa T."/>
        </authorList>
    </citation>
    <scope>NUCLEOTIDE SEQUENCE</scope>
    <source>
        <strain evidence="3">E1425</strain>
    </source>
</reference>
<feature type="region of interest" description="Disordered" evidence="1">
    <location>
        <begin position="51"/>
        <end position="278"/>
    </location>
</feature>
<proteinExistence type="predicted"/>
<feature type="domain" description="Bacteriophage T5 Orf172 DNA-binding" evidence="2">
    <location>
        <begin position="532"/>
        <end position="647"/>
    </location>
</feature>
<dbReference type="SMART" id="SM00974">
    <property type="entry name" value="T5orf172"/>
    <property type="match status" value="1"/>
</dbReference>